<accession>E1V7Z5</accession>
<dbReference type="Gene3D" id="3.90.226.10">
    <property type="entry name" value="2-enoyl-CoA Hydratase, Chain A, domain 1"/>
    <property type="match status" value="1"/>
</dbReference>
<dbReference type="InterPro" id="IPR045002">
    <property type="entry name" value="Ech1-like"/>
</dbReference>
<dbReference type="InterPro" id="IPR029045">
    <property type="entry name" value="ClpP/crotonase-like_dom_sf"/>
</dbReference>
<dbReference type="eggNOG" id="COG1024">
    <property type="taxonomic scope" value="Bacteria"/>
</dbReference>
<reference evidence="4" key="1">
    <citation type="journal article" date="2011" name="Environ. Microbiol.">
        <title>A blueprint of ectoine metabolism from the genome of the industrial producer Halomonas elongata DSM 2581(T).</title>
        <authorList>
            <person name="Schwibbert K."/>
            <person name="Marin-Sanguino A."/>
            <person name="Bagyan I."/>
            <person name="Heidrich G."/>
            <person name="Lentzen G."/>
            <person name="Seitz H."/>
            <person name="Rampp M."/>
            <person name="Schuster S.C."/>
            <person name="Klenk H.P."/>
            <person name="Pfeiffer F."/>
            <person name="Oesterhelt D."/>
            <person name="Kunte H.J."/>
        </authorList>
    </citation>
    <scope>NUCLEOTIDE SEQUENCE [LARGE SCALE GENOMIC DNA]</scope>
    <source>
        <strain evidence="4">ATCC 33173 / DSM 2581 / NBRC 15536 / NCIMB 2198 / 1H9</strain>
    </source>
</reference>
<comment type="similarity">
    <text evidence="1 2">Belongs to the enoyl-CoA hydratase/isomerase family.</text>
</comment>
<dbReference type="SUPFAM" id="SSF52096">
    <property type="entry name" value="ClpP/crotonase"/>
    <property type="match status" value="1"/>
</dbReference>
<dbReference type="InterPro" id="IPR001753">
    <property type="entry name" value="Enoyl-CoA_hydra/iso"/>
</dbReference>
<dbReference type="Proteomes" id="UP000008707">
    <property type="component" value="Chromosome"/>
</dbReference>
<dbReference type="PROSITE" id="PS00166">
    <property type="entry name" value="ENOYL_COA_HYDRATASE"/>
    <property type="match status" value="1"/>
</dbReference>
<dbReference type="PANTHER" id="PTHR43149">
    <property type="entry name" value="ENOYL-COA HYDRATASE"/>
    <property type="match status" value="1"/>
</dbReference>
<dbReference type="EMBL" id="FN869568">
    <property type="protein sequence ID" value="CBV41558.1"/>
    <property type="molecule type" value="Genomic_DNA"/>
</dbReference>
<evidence type="ECO:0000256" key="1">
    <source>
        <dbReference type="ARBA" id="ARBA00005254"/>
    </source>
</evidence>
<dbReference type="RefSeq" id="WP_013331430.1">
    <property type="nucleotide sequence ID" value="NC_014532.2"/>
</dbReference>
<protein>
    <submittedName>
        <fullName evidence="3">Crotonase domain protein</fullName>
    </submittedName>
</protein>
<evidence type="ECO:0000313" key="3">
    <source>
        <dbReference type="EMBL" id="CBV41558.1"/>
    </source>
</evidence>
<dbReference type="PANTHER" id="PTHR43149:SF1">
    <property type="entry name" value="DELTA(3,5)-DELTA(2,4)-DIENOYL-COA ISOMERASE, MITOCHONDRIAL"/>
    <property type="match status" value="1"/>
</dbReference>
<dbReference type="GO" id="GO:0016853">
    <property type="term" value="F:isomerase activity"/>
    <property type="evidence" value="ECO:0007669"/>
    <property type="project" value="InterPro"/>
</dbReference>
<sequence length="263" mass="28126">MTLNHGRVEVTVEAFHARVTLGVQDGVAEVCLTRPQQHNGLDWSMIEGLLSAQRRLVELTREGGGDIGAVVLSGEGESFCAGLDMKSIMSEPQRMPSLLEADEAGVNPVQRLALGWREAGVPVIAALQGHVYGGGLQIALGADIRVVSPDARLALLEIAWGLVPDMGISVTASHMRDDVLLELAWTGREVGGQEAQTLGLATRLAEDPRATALEMASTMAFRSPKAVAAARELFSRAPTLSRRERLALEARLQRGLIEDLGPL</sequence>
<organism evidence="3 4">
    <name type="scientific">Halomonas elongata (strain ATCC 33173 / DSM 2581 / NBRC 15536 / NCIMB 2198 / 1H9)</name>
    <dbReference type="NCBI Taxonomy" id="768066"/>
    <lineage>
        <taxon>Bacteria</taxon>
        <taxon>Pseudomonadati</taxon>
        <taxon>Pseudomonadota</taxon>
        <taxon>Gammaproteobacteria</taxon>
        <taxon>Oceanospirillales</taxon>
        <taxon>Halomonadaceae</taxon>
        <taxon>Halomonas</taxon>
    </lineage>
</organism>
<evidence type="ECO:0000313" key="4">
    <source>
        <dbReference type="Proteomes" id="UP000008707"/>
    </source>
</evidence>
<dbReference type="OrthoDB" id="9807606at2"/>
<dbReference type="NCBIfam" id="NF005699">
    <property type="entry name" value="PRK07509.1"/>
    <property type="match status" value="1"/>
</dbReference>
<dbReference type="CDD" id="cd06558">
    <property type="entry name" value="crotonase-like"/>
    <property type="match status" value="1"/>
</dbReference>
<name>E1V7Z5_HALED</name>
<dbReference type="InterPro" id="IPR018376">
    <property type="entry name" value="Enoyl-CoA_hyd/isom_CS"/>
</dbReference>
<dbReference type="AlphaFoldDB" id="E1V7Z5"/>
<dbReference type="HOGENOM" id="CLU_009834_7_0_6"/>
<dbReference type="KEGG" id="hel:HELO_1674"/>
<gene>
    <name evidence="3" type="ordered locus">HELO_1674</name>
</gene>
<proteinExistence type="inferred from homology"/>
<dbReference type="STRING" id="768066.HELO_1674"/>
<evidence type="ECO:0000256" key="2">
    <source>
        <dbReference type="RuleBase" id="RU003707"/>
    </source>
</evidence>
<dbReference type="GeneID" id="91008901"/>
<dbReference type="Pfam" id="PF00378">
    <property type="entry name" value="ECH_1"/>
    <property type="match status" value="1"/>
</dbReference>